<evidence type="ECO:0000256" key="1">
    <source>
        <dbReference type="SAM" id="MobiDB-lite"/>
    </source>
</evidence>
<dbReference type="RefSeq" id="WP_184701753.1">
    <property type="nucleotide sequence ID" value="NZ_BAABEG010000004.1"/>
</dbReference>
<comment type="caution">
    <text evidence="2">The sequence shown here is derived from an EMBL/GenBank/DDBJ whole genome shotgun (WGS) entry which is preliminary data.</text>
</comment>
<gene>
    <name evidence="2" type="ORF">GGR00_004957</name>
</gene>
<protein>
    <submittedName>
        <fullName evidence="2">Uncharacterized protein</fullName>
    </submittedName>
</protein>
<dbReference type="EMBL" id="JACHOU010000020">
    <property type="protein sequence ID" value="MBB6357137.1"/>
    <property type="molecule type" value="Genomic_DNA"/>
</dbReference>
<name>A0A7X0FCC6_9HYPH</name>
<sequence>MAEKPRDIRVGDTITIEVTVDQRLGNSRMTIGADAPDITGVDRRARHAGGGERSEMSDEPTDLARIIAMIDKLNEAKAEAANWPMLRYLIDSALHEATQEFQAIARRELERAGGLN</sequence>
<accession>A0A7X0FCC6</accession>
<dbReference type="AlphaFoldDB" id="A0A7X0FCC6"/>
<proteinExistence type="predicted"/>
<keyword evidence="3" id="KW-1185">Reference proteome</keyword>
<organism evidence="2 3">
    <name type="scientific">Aminobacter aganoensis</name>
    <dbReference type="NCBI Taxonomy" id="83264"/>
    <lineage>
        <taxon>Bacteria</taxon>
        <taxon>Pseudomonadati</taxon>
        <taxon>Pseudomonadota</taxon>
        <taxon>Alphaproteobacteria</taxon>
        <taxon>Hyphomicrobiales</taxon>
        <taxon>Phyllobacteriaceae</taxon>
        <taxon>Aminobacter</taxon>
    </lineage>
</organism>
<reference evidence="2 3" key="1">
    <citation type="submission" date="2020-08" db="EMBL/GenBank/DDBJ databases">
        <title>Genomic Encyclopedia of Type Strains, Phase IV (KMG-IV): sequencing the most valuable type-strain genomes for metagenomic binning, comparative biology and taxonomic classification.</title>
        <authorList>
            <person name="Goeker M."/>
        </authorList>
    </citation>
    <scope>NUCLEOTIDE SEQUENCE [LARGE SCALE GENOMIC DNA]</scope>
    <source>
        <strain evidence="2 3">DSM 7051</strain>
    </source>
</reference>
<dbReference type="Proteomes" id="UP000536262">
    <property type="component" value="Unassembled WGS sequence"/>
</dbReference>
<evidence type="ECO:0000313" key="3">
    <source>
        <dbReference type="Proteomes" id="UP000536262"/>
    </source>
</evidence>
<evidence type="ECO:0000313" key="2">
    <source>
        <dbReference type="EMBL" id="MBB6357137.1"/>
    </source>
</evidence>
<feature type="region of interest" description="Disordered" evidence="1">
    <location>
        <begin position="31"/>
        <end position="60"/>
    </location>
</feature>